<comment type="caution">
    <text evidence="1">The sequence shown here is derived from an EMBL/GenBank/DDBJ whole genome shotgun (WGS) entry which is preliminary data.</text>
</comment>
<sequence>MNCNEKVLLKSNTLIFGVVWCEQSIKCRSLMQLASPFLWVFIDERFSNGRFRVKKQWGETLCPLSWQRGSTRWLVSSSLSKQATPESCNAW</sequence>
<evidence type="ECO:0000313" key="1">
    <source>
        <dbReference type="EMBL" id="GIY60364.1"/>
    </source>
</evidence>
<dbReference type="AlphaFoldDB" id="A0AAV4US92"/>
<accession>A0AAV4US92</accession>
<name>A0AAV4US92_CAEEX</name>
<reference evidence="1 2" key="1">
    <citation type="submission" date="2021-06" db="EMBL/GenBank/DDBJ databases">
        <title>Caerostris extrusa draft genome.</title>
        <authorList>
            <person name="Kono N."/>
            <person name="Arakawa K."/>
        </authorList>
    </citation>
    <scope>NUCLEOTIDE SEQUENCE [LARGE SCALE GENOMIC DNA]</scope>
</reference>
<dbReference type="Proteomes" id="UP001054945">
    <property type="component" value="Unassembled WGS sequence"/>
</dbReference>
<organism evidence="1 2">
    <name type="scientific">Caerostris extrusa</name>
    <name type="common">Bark spider</name>
    <name type="synonym">Caerostris bankana</name>
    <dbReference type="NCBI Taxonomy" id="172846"/>
    <lineage>
        <taxon>Eukaryota</taxon>
        <taxon>Metazoa</taxon>
        <taxon>Ecdysozoa</taxon>
        <taxon>Arthropoda</taxon>
        <taxon>Chelicerata</taxon>
        <taxon>Arachnida</taxon>
        <taxon>Araneae</taxon>
        <taxon>Araneomorphae</taxon>
        <taxon>Entelegynae</taxon>
        <taxon>Araneoidea</taxon>
        <taxon>Araneidae</taxon>
        <taxon>Caerostris</taxon>
    </lineage>
</organism>
<protein>
    <submittedName>
        <fullName evidence="1">Uncharacterized protein</fullName>
    </submittedName>
</protein>
<proteinExistence type="predicted"/>
<evidence type="ECO:0000313" key="2">
    <source>
        <dbReference type="Proteomes" id="UP001054945"/>
    </source>
</evidence>
<gene>
    <name evidence="1" type="ORF">CEXT_4071</name>
</gene>
<keyword evidence="2" id="KW-1185">Reference proteome</keyword>
<dbReference type="EMBL" id="BPLR01013318">
    <property type="protein sequence ID" value="GIY60364.1"/>
    <property type="molecule type" value="Genomic_DNA"/>
</dbReference>